<dbReference type="NCBIfam" id="NF008278">
    <property type="entry name" value="PRK11056.1"/>
    <property type="match status" value="1"/>
</dbReference>
<dbReference type="InterPro" id="IPR009867">
    <property type="entry name" value="DUF1422"/>
</dbReference>
<organism evidence="2 3">
    <name type="scientific">Vibrio inusitatus NBRC 102082</name>
    <dbReference type="NCBI Taxonomy" id="1219070"/>
    <lineage>
        <taxon>Bacteria</taxon>
        <taxon>Pseudomonadati</taxon>
        <taxon>Pseudomonadota</taxon>
        <taxon>Gammaproteobacteria</taxon>
        <taxon>Vibrionales</taxon>
        <taxon>Vibrionaceae</taxon>
        <taxon>Vibrio</taxon>
    </lineage>
</organism>
<feature type="transmembrane region" description="Helical" evidence="1">
    <location>
        <begin position="93"/>
        <end position="111"/>
    </location>
</feature>
<evidence type="ECO:0000313" key="3">
    <source>
        <dbReference type="Proteomes" id="UP000318717"/>
    </source>
</evidence>
<reference evidence="2 3" key="1">
    <citation type="submission" date="2019-06" db="EMBL/GenBank/DDBJ databases">
        <title>Whole genome shotgun sequence of Vibrio inusitatus NBRC 102082.</title>
        <authorList>
            <person name="Hosoyama A."/>
            <person name="Uohara A."/>
            <person name="Ohji S."/>
            <person name="Ichikawa N."/>
        </authorList>
    </citation>
    <scope>NUCLEOTIDE SEQUENCE [LARGE SCALE GENOMIC DNA]</scope>
    <source>
        <strain evidence="2 3">NBRC 102082</strain>
    </source>
</reference>
<dbReference type="Proteomes" id="UP000318717">
    <property type="component" value="Unassembled WGS sequence"/>
</dbReference>
<name>A0A4Y3I0C4_9VIBR</name>
<accession>A0A4Y3I0C4</accession>
<comment type="caution">
    <text evidence="2">The sequence shown here is derived from an EMBL/GenBank/DDBJ whole genome shotgun (WGS) entry which is preliminary data.</text>
</comment>
<evidence type="ECO:0000256" key="1">
    <source>
        <dbReference type="SAM" id="Phobius"/>
    </source>
</evidence>
<keyword evidence="1" id="KW-1133">Transmembrane helix</keyword>
<evidence type="ECO:0000313" key="2">
    <source>
        <dbReference type="EMBL" id="GEA52883.1"/>
    </source>
</evidence>
<dbReference type="RefSeq" id="WP_141347280.1">
    <property type="nucleotide sequence ID" value="NZ_BJLF01000029.1"/>
</dbReference>
<keyword evidence="3" id="KW-1185">Reference proteome</keyword>
<proteinExistence type="predicted"/>
<sequence>MTDKKEASASDKKSLLLALICGMSGSALLSSLSVPGYSFSIFPLICLVLAVQVIYQNYLSKPVDEDFPLLGLGSFFIGFFGHGAFLKAQYPEAGSNFFSIIFTLLLLLWIGRKLGYLGR</sequence>
<dbReference type="EMBL" id="BJLF01000029">
    <property type="protein sequence ID" value="GEA52883.1"/>
    <property type="molecule type" value="Genomic_DNA"/>
</dbReference>
<feature type="transmembrane region" description="Helical" evidence="1">
    <location>
        <begin position="37"/>
        <end position="55"/>
    </location>
</feature>
<keyword evidence="1" id="KW-0812">Transmembrane</keyword>
<protein>
    <submittedName>
        <fullName evidence="2">Membrane protein</fullName>
    </submittedName>
</protein>
<dbReference type="Pfam" id="PF07226">
    <property type="entry name" value="DUF1422"/>
    <property type="match status" value="1"/>
</dbReference>
<dbReference type="OrthoDB" id="6215223at2"/>
<gene>
    <name evidence="2" type="ORF">VIN01S_36870</name>
</gene>
<keyword evidence="1" id="KW-0472">Membrane</keyword>
<feature type="transmembrane region" description="Helical" evidence="1">
    <location>
        <begin position="67"/>
        <end position="87"/>
    </location>
</feature>
<dbReference type="AlphaFoldDB" id="A0A4Y3I0C4"/>